<dbReference type="RefSeq" id="WP_058470940.1">
    <property type="nucleotide sequence ID" value="NZ_CAAAIC010000003.1"/>
</dbReference>
<comment type="caution">
    <text evidence="1">The sequence shown here is derived from an EMBL/GenBank/DDBJ whole genome shotgun (WGS) entry which is preliminary data.</text>
</comment>
<dbReference type="InterPro" id="IPR045179">
    <property type="entry name" value="YgfZ/GcvT"/>
</dbReference>
<dbReference type="SUPFAM" id="SSF103025">
    <property type="entry name" value="Folate-binding domain"/>
    <property type="match status" value="1"/>
</dbReference>
<protein>
    <submittedName>
        <fullName evidence="1">Glycine cleavage T protein</fullName>
    </submittedName>
</protein>
<dbReference type="PATRIC" id="fig|456.5.peg.1560"/>
<dbReference type="NCBIfam" id="TIGR03317">
    <property type="entry name" value="ygfZ_signature"/>
    <property type="match status" value="1"/>
</dbReference>
<dbReference type="PANTHER" id="PTHR22602:SF0">
    <property type="entry name" value="TRANSFERASE CAF17, MITOCHONDRIAL-RELATED"/>
    <property type="match status" value="1"/>
</dbReference>
<dbReference type="Gene3D" id="2.40.30.160">
    <property type="match status" value="1"/>
</dbReference>
<dbReference type="Gene3D" id="3.30.70.1400">
    <property type="entry name" value="Aminomethyltransferase beta-barrel domains"/>
    <property type="match status" value="1"/>
</dbReference>
<dbReference type="PANTHER" id="PTHR22602">
    <property type="entry name" value="TRANSFERASE CAF17, MITOCHONDRIAL-RELATED"/>
    <property type="match status" value="1"/>
</dbReference>
<evidence type="ECO:0000313" key="1">
    <source>
        <dbReference type="EMBL" id="KTD17151.1"/>
    </source>
</evidence>
<gene>
    <name evidence="1" type="ORF">Ljor_1457</name>
</gene>
<dbReference type="InterPro" id="IPR017703">
    <property type="entry name" value="YgfZ/GCV_T_CS"/>
</dbReference>
<reference evidence="1 2" key="1">
    <citation type="submission" date="2015-11" db="EMBL/GenBank/DDBJ databases">
        <title>Genomic analysis of 38 Legionella species identifies large and diverse effector repertoires.</title>
        <authorList>
            <person name="Burstein D."/>
            <person name="Amaro F."/>
            <person name="Zusman T."/>
            <person name="Lifshitz Z."/>
            <person name="Cohen O."/>
            <person name="Gilbert J.A."/>
            <person name="Pupko T."/>
            <person name="Shuman H.A."/>
            <person name="Segal G."/>
        </authorList>
    </citation>
    <scope>NUCLEOTIDE SEQUENCE [LARGE SCALE GENOMIC DNA]</scope>
    <source>
        <strain evidence="1 2">BL-540</strain>
    </source>
</reference>
<dbReference type="AlphaFoldDB" id="A0A0W0VAQ4"/>
<dbReference type="Gene3D" id="3.30.70.1630">
    <property type="match status" value="1"/>
</dbReference>
<evidence type="ECO:0000313" key="2">
    <source>
        <dbReference type="Proteomes" id="UP000055035"/>
    </source>
</evidence>
<dbReference type="Proteomes" id="UP000055035">
    <property type="component" value="Unassembled WGS sequence"/>
</dbReference>
<proteinExistence type="predicted"/>
<dbReference type="GO" id="GO:0016226">
    <property type="term" value="P:iron-sulfur cluster assembly"/>
    <property type="evidence" value="ECO:0007669"/>
    <property type="project" value="TreeGrafter"/>
</dbReference>
<dbReference type="EMBL" id="LNYJ01000011">
    <property type="protein sequence ID" value="KTD17151.1"/>
    <property type="molecule type" value="Genomic_DNA"/>
</dbReference>
<sequence length="324" mass="36735">MQPEFLINNRPYTLSLALEQELIFDDTQNYLFDLSYLGGLSIEGERAREFLQGQLSCDIRQVSANEMRQGALCNLKGRILALMDVVDWQGMQLILPKDLLGDTKNSMSKTAMLSRVKVEEAHSYEVYGLCINDRHAFAGLDLHELDGSHHCVQTDDFCIYALNFPLCILLIKKEKRIPFIESLTSKPHPRGSLSWHYLNLRQGQVEIYPESRGLFLPHRLDLHLSGHLNFDKGCYKGQEIIARTHYRAKLKHGLRLFNVSEEHIPLQSGQRLFDASGTTEIGELIDCSPGPDRTFLIAASMLLDAPSEAKIEHEPAIIHLNPLT</sequence>
<keyword evidence="2" id="KW-1185">Reference proteome</keyword>
<name>A0A0W0VAQ4_9GAMM</name>
<accession>A0A0W0VAQ4</accession>
<organism evidence="1 2">
    <name type="scientific">Legionella jordanis</name>
    <dbReference type="NCBI Taxonomy" id="456"/>
    <lineage>
        <taxon>Bacteria</taxon>
        <taxon>Pseudomonadati</taxon>
        <taxon>Pseudomonadota</taxon>
        <taxon>Gammaproteobacteria</taxon>
        <taxon>Legionellales</taxon>
        <taxon>Legionellaceae</taxon>
        <taxon>Legionella</taxon>
    </lineage>
</organism>
<dbReference type="STRING" id="456.Ljor_1457"/>